<dbReference type="InterPro" id="IPR040210">
    <property type="entry name" value="Cep85/Cep85L"/>
</dbReference>
<evidence type="ECO:0000256" key="1">
    <source>
        <dbReference type="SAM" id="Coils"/>
    </source>
</evidence>
<dbReference type="PANTHER" id="PTHR31075:SF4">
    <property type="entry name" value="CENTROSOMAL PROTEIN OF 85 KDA"/>
    <property type="match status" value="1"/>
</dbReference>
<dbReference type="PANTHER" id="PTHR31075">
    <property type="entry name" value="CENTROSOMAL PROTEIN OF 85 KDA"/>
    <property type="match status" value="1"/>
</dbReference>
<dbReference type="GO" id="GO:0005813">
    <property type="term" value="C:centrosome"/>
    <property type="evidence" value="ECO:0007669"/>
    <property type="project" value="TreeGrafter"/>
</dbReference>
<sequence>MDLNEKGGKHNYSDKNDNDALSTGSRPDVLSLDSDFDSGNCLTESPDQDSSPCLEKQNRKFVLEGMNRKKYDDSSDAANYSYCTPPNHMASAISRVHLGKKAGHKKKGREGPPINKYSYNVNGDPISADYNHVSQGSYGRVPINGQHGLAPQLLQPSSSEPVTISTAKTNFPVTESKQQVVNGPSCTEEMDMKYTDLTHMQLKRSLEQIHSQNVPTHLENGFGPNLAGNFRDYTGKTTYSSGMPLTYPSLASHAQENVHVVMSNQPSKYDAILKVKDAMLQEKESVILKLRLEVASLQHQVQESDTTLRQVIQAKNVPKNMTSHHNQHTDQQPSTELFFRKKIHHLEELLGKAEYQLTEIKSEHNKERNHMEEKLYKLEAALKGKDQTFAETKKKYKLNAERLEKYKKRVESLERYLGDLPTLEESNKLKTEAGMLGEERENLVAEITALKEKLQCKTKELKDKDFTIEQYSEKESAYLQQIKHLEDKCLQVEKSKMKLGATERDELEDLKYECSRLKKENENAGRMVTACERRLKQHQERHAEEISRFEQKLSDAEETNENMRREQFLKQQTANKVHTAMMSLSEQNQELLEEKLNLQEKVKNLEKSQAAMDSESRVFVRLQRETHAAVHELKAVSQVLIQTAEGSDPNLSALLGVRSDSLTFCEDKPKNLTGDSDIPFDSVFSVESANKSILDVRKLRQDLDQLRTMMTNQYAENIGENCTTQ</sequence>
<keyword evidence="1" id="KW-0175">Coiled coil</keyword>
<feature type="compositionally biased region" description="Polar residues" evidence="2">
    <location>
        <begin position="40"/>
        <end position="51"/>
    </location>
</feature>
<evidence type="ECO:0000256" key="2">
    <source>
        <dbReference type="SAM" id="MobiDB-lite"/>
    </source>
</evidence>
<proteinExistence type="evidence at transcript level"/>
<feature type="coiled-coil region" evidence="1">
    <location>
        <begin position="343"/>
        <end position="413"/>
    </location>
</feature>
<organism evidence="3">
    <name type="scientific">Phallusia mammillata</name>
    <dbReference type="NCBI Taxonomy" id="59560"/>
    <lineage>
        <taxon>Eukaryota</taxon>
        <taxon>Metazoa</taxon>
        <taxon>Chordata</taxon>
        <taxon>Tunicata</taxon>
        <taxon>Ascidiacea</taxon>
        <taxon>Phlebobranchia</taxon>
        <taxon>Ascidiidae</taxon>
        <taxon>Phallusia</taxon>
    </lineage>
</organism>
<dbReference type="EMBL" id="LR783848">
    <property type="protein sequence ID" value="CAB3230071.1"/>
    <property type="molecule type" value="mRNA"/>
</dbReference>
<evidence type="ECO:0000313" key="3">
    <source>
        <dbReference type="EMBL" id="CAB3230071.1"/>
    </source>
</evidence>
<feature type="compositionally biased region" description="Basic and acidic residues" evidence="2">
    <location>
        <begin position="1"/>
        <end position="18"/>
    </location>
</feature>
<feature type="region of interest" description="Disordered" evidence="2">
    <location>
        <begin position="1"/>
        <end position="55"/>
    </location>
</feature>
<reference evidence="3" key="1">
    <citation type="submission" date="2020-04" db="EMBL/GenBank/DDBJ databases">
        <authorList>
            <person name="Neveu A P."/>
        </authorList>
    </citation>
    <scope>NUCLEOTIDE SEQUENCE</scope>
    <source>
        <tissue evidence="3">Whole embryo</tissue>
    </source>
</reference>
<accession>A0A6F9D9M3</accession>
<protein>
    <submittedName>
        <fullName evidence="3">Centrosomal protein of 85 kDa</fullName>
    </submittedName>
</protein>
<name>A0A6F9D9M3_9ASCI</name>
<feature type="coiled-coil region" evidence="1">
    <location>
        <begin position="440"/>
        <end position="615"/>
    </location>
</feature>
<dbReference type="AlphaFoldDB" id="A0A6F9D9M3"/>
<gene>
    <name evidence="3" type="primary">Cep85</name>
</gene>